<dbReference type="AlphaFoldDB" id="A0AAJ0G8K9"/>
<evidence type="ECO:0000256" key="1">
    <source>
        <dbReference type="ARBA" id="ARBA00033748"/>
    </source>
</evidence>
<dbReference type="EMBL" id="JAWDJX010000016">
    <property type="protein sequence ID" value="KAK3053400.1"/>
    <property type="molecule type" value="Genomic_DNA"/>
</dbReference>
<dbReference type="GO" id="GO:0004497">
    <property type="term" value="F:monooxygenase activity"/>
    <property type="evidence" value="ECO:0007669"/>
    <property type="project" value="InterPro"/>
</dbReference>
<dbReference type="NCBIfam" id="TIGR03860">
    <property type="entry name" value="FMN_nitrolo"/>
    <property type="match status" value="1"/>
</dbReference>
<organism evidence="3 4">
    <name type="scientific">Extremus antarcticus</name>
    <dbReference type="NCBI Taxonomy" id="702011"/>
    <lineage>
        <taxon>Eukaryota</taxon>
        <taxon>Fungi</taxon>
        <taxon>Dikarya</taxon>
        <taxon>Ascomycota</taxon>
        <taxon>Pezizomycotina</taxon>
        <taxon>Dothideomycetes</taxon>
        <taxon>Dothideomycetidae</taxon>
        <taxon>Mycosphaerellales</taxon>
        <taxon>Extremaceae</taxon>
        <taxon>Extremus</taxon>
    </lineage>
</organism>
<dbReference type="GO" id="GO:0016705">
    <property type="term" value="F:oxidoreductase activity, acting on paired donors, with incorporation or reduction of molecular oxygen"/>
    <property type="evidence" value="ECO:0007669"/>
    <property type="project" value="InterPro"/>
</dbReference>
<dbReference type="SUPFAM" id="SSF51679">
    <property type="entry name" value="Bacterial luciferase-like"/>
    <property type="match status" value="1"/>
</dbReference>
<accession>A0AAJ0G8K9</accession>
<comment type="similarity">
    <text evidence="1">Belongs to the NtaA/SnaA/DszA monooxygenase family.</text>
</comment>
<dbReference type="Gene3D" id="3.20.20.30">
    <property type="entry name" value="Luciferase-like domain"/>
    <property type="match status" value="1"/>
</dbReference>
<evidence type="ECO:0000313" key="4">
    <source>
        <dbReference type="Proteomes" id="UP001271007"/>
    </source>
</evidence>
<dbReference type="InterPro" id="IPR016215">
    <property type="entry name" value="NTA_MOA"/>
</dbReference>
<protein>
    <recommendedName>
        <fullName evidence="2">Luciferase-like domain-containing protein</fullName>
    </recommendedName>
</protein>
<evidence type="ECO:0000313" key="3">
    <source>
        <dbReference type="EMBL" id="KAK3053400.1"/>
    </source>
</evidence>
<dbReference type="Proteomes" id="UP001271007">
    <property type="component" value="Unassembled WGS sequence"/>
</dbReference>
<dbReference type="PIRSF" id="PIRSF000337">
    <property type="entry name" value="NTA_MOA"/>
    <property type="match status" value="1"/>
</dbReference>
<keyword evidence="4" id="KW-1185">Reference proteome</keyword>
<proteinExistence type="inferred from homology"/>
<dbReference type="Pfam" id="PF00296">
    <property type="entry name" value="Bac_luciferase"/>
    <property type="match status" value="1"/>
</dbReference>
<comment type="caution">
    <text evidence="3">The sequence shown here is derived from an EMBL/GenBank/DDBJ whole genome shotgun (WGS) entry which is preliminary data.</text>
</comment>
<dbReference type="InterPro" id="IPR051260">
    <property type="entry name" value="Diverse_substr_monoxygenases"/>
</dbReference>
<dbReference type="PANTHER" id="PTHR30011">
    <property type="entry name" value="ALKANESULFONATE MONOOXYGENASE-RELATED"/>
    <property type="match status" value="1"/>
</dbReference>
<reference evidence="3" key="1">
    <citation type="submission" date="2023-04" db="EMBL/GenBank/DDBJ databases">
        <title>Black Yeasts Isolated from many extreme environments.</title>
        <authorList>
            <person name="Coleine C."/>
            <person name="Stajich J.E."/>
            <person name="Selbmann L."/>
        </authorList>
    </citation>
    <scope>NUCLEOTIDE SEQUENCE</scope>
    <source>
        <strain evidence="3">CCFEE 5312</strain>
    </source>
</reference>
<evidence type="ECO:0000259" key="2">
    <source>
        <dbReference type="Pfam" id="PF00296"/>
    </source>
</evidence>
<feature type="domain" description="Luciferase-like" evidence="2">
    <location>
        <begin position="34"/>
        <end position="392"/>
    </location>
</feature>
<dbReference type="InterPro" id="IPR011251">
    <property type="entry name" value="Luciferase-like_dom"/>
</dbReference>
<dbReference type="PANTHER" id="PTHR30011:SF41">
    <property type="entry name" value="XENOBIOTIC COMPOUND MONOOXYGENASE, DSZA FAMILY (AFU_ORTHOLOGUE AFUA_3G15040)"/>
    <property type="match status" value="1"/>
</dbReference>
<gene>
    <name evidence="3" type="ORF">LTR09_005569</name>
</gene>
<name>A0AAJ0G8K9_9PEZI</name>
<sequence length="465" mass="51167">MADDQANGSQKKPWIMNAFAMMAPGHLAPGLWRHPTQEPQTLDHWVRLAKFLDESGFHGIFFADVLGIYDIYNGNGPALKSGAQIPIQDVALSISALAYATKNLCFGITASTTYENPYALARKFSTLDQLSNGRVGWNIVTSYLESAAKSYGHEELIEHDERYRMAHEFMEVVYKLLEGSWEDGSVKADKKSGVYVDPDKIKKIDHAGKYYKCAGPNLVSPSPQRTPFLLQAGASKAGQDFAATHAEAMFLPGMVPEKTRDIVKSMKDLLVQKGRSAGSVKFIAGIFICVDETDEKAQAKFDDLMQYADLEGTASLFGGWTGTDLSKFSDDEDFSFTGPPAIQSMITAWTKTVPGTEGQKWTKKHVLQQLAISGAHPRAIGSPQTVADIMQKWIDEADVDGFNISYATTPGTFEDVVKFVWPELKRRGVLSKLASQSQSQSMREVFLQDGGGPTVRSGHPALQYR</sequence>
<dbReference type="InterPro" id="IPR036661">
    <property type="entry name" value="Luciferase-like_sf"/>
</dbReference>